<dbReference type="EMBL" id="CP133619">
    <property type="protein sequence ID" value="WMV42404.1"/>
    <property type="molecule type" value="Genomic_DNA"/>
</dbReference>
<dbReference type="GO" id="GO:0051603">
    <property type="term" value="P:proteolysis involved in protein catabolic process"/>
    <property type="evidence" value="ECO:0007669"/>
    <property type="project" value="InterPro"/>
</dbReference>
<dbReference type="AlphaFoldDB" id="A0AAF0UB92"/>
<evidence type="ECO:0000313" key="11">
    <source>
        <dbReference type="EMBL" id="WMV42404.1"/>
    </source>
</evidence>
<dbReference type="GO" id="GO:0005773">
    <property type="term" value="C:vacuole"/>
    <property type="evidence" value="ECO:0007669"/>
    <property type="project" value="GOC"/>
</dbReference>
<keyword evidence="3 9" id="KW-0732">Signal</keyword>
<dbReference type="PRINTS" id="PR00776">
    <property type="entry name" value="HEMOGLOBNASE"/>
</dbReference>
<keyword evidence="6" id="KW-1015">Disulfide bond</keyword>
<keyword evidence="7" id="KW-0325">Glycoprotein</keyword>
<dbReference type="GO" id="GO:0004197">
    <property type="term" value="F:cysteine-type endopeptidase activity"/>
    <property type="evidence" value="ECO:0007669"/>
    <property type="project" value="InterPro"/>
</dbReference>
<dbReference type="InterPro" id="IPR048501">
    <property type="entry name" value="Legum_prodom"/>
</dbReference>
<proteinExistence type="inferred from homology"/>
<dbReference type="FunFam" id="3.40.50.1460:FF:000005">
    <property type="entry name" value="Vacuolar-processing enzyme beta-isozyme"/>
    <property type="match status" value="2"/>
</dbReference>
<dbReference type="Pfam" id="PF20985">
    <property type="entry name" value="Legum_prodom"/>
    <property type="match status" value="2"/>
</dbReference>
<accession>A0AAF0UB92</accession>
<evidence type="ECO:0000256" key="4">
    <source>
        <dbReference type="ARBA" id="ARBA00022801"/>
    </source>
</evidence>
<feature type="active site" description="Nucleophile" evidence="8">
    <location>
        <position position="199"/>
    </location>
</feature>
<dbReference type="PANTHER" id="PTHR12000:SF30">
    <property type="entry name" value="VACUOLAR-PROCESSING ENZYME-LIKE ISOFORM X1"/>
    <property type="match status" value="1"/>
</dbReference>
<dbReference type="CDD" id="cd21115">
    <property type="entry name" value="legumain_C"/>
    <property type="match status" value="2"/>
</dbReference>
<evidence type="ECO:0000256" key="7">
    <source>
        <dbReference type="ARBA" id="ARBA00023180"/>
    </source>
</evidence>
<reference evidence="11" key="1">
    <citation type="submission" date="2023-08" db="EMBL/GenBank/DDBJ databases">
        <title>A de novo genome assembly of Solanum verrucosum Schlechtendal, a Mexican diploid species geographically isolated from the other diploid A-genome species in potato relatives.</title>
        <authorList>
            <person name="Hosaka K."/>
        </authorList>
    </citation>
    <scope>NUCLEOTIDE SEQUENCE</scope>
    <source>
        <tissue evidence="11">Young leaves</tissue>
    </source>
</reference>
<keyword evidence="4" id="KW-0378">Hydrolase</keyword>
<evidence type="ECO:0000313" key="12">
    <source>
        <dbReference type="Proteomes" id="UP001234989"/>
    </source>
</evidence>
<feature type="domain" description="Legumain prodomain" evidence="10">
    <location>
        <begin position="864"/>
        <end position="959"/>
    </location>
</feature>
<evidence type="ECO:0000256" key="1">
    <source>
        <dbReference type="ARBA" id="ARBA00009941"/>
    </source>
</evidence>
<dbReference type="Proteomes" id="UP001234989">
    <property type="component" value="Chromosome 8"/>
</dbReference>
<sequence>MTFRYNIIRVFFFVLVSIVVNIEGRSISQFLNQESQGTKWAVLVAGSNGWDNYRHQADVCHAYQLLKNGGLKDENIIVFMYDDIAHNRENPRPGVIINNPHGNDVYKGVPKDYLGEDVNAINFYNVILANKSGIVGGSGKVLNSGPNDHIFIYYTDHGGPGIVAMPSGELVYANDLVNVLKKKHASGTYDRLVFYLEACESGSMFDGLLPEGLDIYVMTASEPDEDSWATYCGEGTPEDPCLVQCPPHEFQGVCLGDLYSIAWMEDSDVEDRTADSVQGQYSRVANRTAANITHSGYGSHVTQYGDLVVSFDPLAAYMGENFKNHSHDSVDAKLFSTSSSSRNVDQRSTELFYLFTKHQNAPEGSDEKYEAHVKLNEVMSQRSEVDNNVKYLGELLFGVEKGNEVLHSVRSSGQPLVDNWDCLKSYVKIFEVHCGRLTTYGRKHVRGIANICNAGITSEKMAAMSAQACSSRSISQFLTQKTKGTKWAVLIAGSAGWTNYRHQSEKLIQYVGKAITVEAIAIRMALENAREKGRTKLQILSDAKNVMDMADVCHAYQIMKAGGLKDENIIVFMYDDIANNTENPKPGVIINNPHGHDVYKSVPKDYVGDDVNAKNFFNVILANKSGVVGGSGKVLKSGPNDHIFIYYADHGGPGVIEMPSGELVFAYDLVNVLKKKHASGTYDRLVFYLETCESGSMFDGLLPKGLNIYVMTASKPDEDSYGTYCGEGTPNIPCLGQCPPREFHGICLGDLFSVAWMEDSDVQDRKTNSLHGQYIRVAKRTAANLTYGSHVKEYGDKVVSFDPLAAFMGETSKNHCHDSVDAKLFSTSSSSRNVDQRSTELFYLFTKHKNAPEGSYEKYEARVKLNEVMLKRSQVDNNVKHLGELLFGVEKGNEVLHSVRPAGQPLVDNWDCLKSYVKIFEAHCGRLTTYGRKHVRGIANICNAGITSEKMAAMSAQACSS</sequence>
<dbReference type="PIRSF" id="PIRSF019663">
    <property type="entry name" value="Legumain"/>
    <property type="match status" value="1"/>
</dbReference>
<dbReference type="InterPro" id="IPR043577">
    <property type="entry name" value="AE"/>
</dbReference>
<keyword evidence="5" id="KW-0788">Thiol protease</keyword>
<keyword evidence="12" id="KW-1185">Reference proteome</keyword>
<feature type="chain" id="PRO_5042029601" description="Legumain prodomain domain-containing protein" evidence="9">
    <location>
        <begin position="25"/>
        <end position="961"/>
    </location>
</feature>
<comment type="similarity">
    <text evidence="1">Belongs to the peptidase C13 family.</text>
</comment>
<feature type="signal peptide" evidence="9">
    <location>
        <begin position="1"/>
        <end position="24"/>
    </location>
</feature>
<evidence type="ECO:0000259" key="10">
    <source>
        <dbReference type="Pfam" id="PF20985"/>
    </source>
</evidence>
<dbReference type="InterPro" id="IPR046427">
    <property type="entry name" value="Legumain_prodom_sf"/>
</dbReference>
<evidence type="ECO:0000256" key="6">
    <source>
        <dbReference type="ARBA" id="ARBA00023157"/>
    </source>
</evidence>
<protein>
    <recommendedName>
        <fullName evidence="10">Legumain prodomain domain-containing protein</fullName>
    </recommendedName>
</protein>
<dbReference type="InterPro" id="IPR001096">
    <property type="entry name" value="Peptidase_C13"/>
</dbReference>
<evidence type="ECO:0000256" key="3">
    <source>
        <dbReference type="ARBA" id="ARBA00022729"/>
    </source>
</evidence>
<name>A0AAF0UB92_SOLVR</name>
<feature type="active site" evidence="8">
    <location>
        <position position="157"/>
    </location>
</feature>
<evidence type="ECO:0000256" key="2">
    <source>
        <dbReference type="ARBA" id="ARBA00022670"/>
    </source>
</evidence>
<feature type="domain" description="Legumain prodomain" evidence="10">
    <location>
        <begin position="374"/>
        <end position="469"/>
    </location>
</feature>
<dbReference type="PANTHER" id="PTHR12000">
    <property type="entry name" value="HEMOGLOBINASE FAMILY MEMBER"/>
    <property type="match status" value="1"/>
</dbReference>
<keyword evidence="2" id="KW-0645">Protease</keyword>
<gene>
    <name evidence="11" type="ORF">MTR67_035789</name>
</gene>
<dbReference type="PIRSF" id="PIRSF500139">
    <property type="entry name" value="AE"/>
    <property type="match status" value="1"/>
</dbReference>
<organism evidence="11 12">
    <name type="scientific">Solanum verrucosum</name>
    <dbReference type="NCBI Taxonomy" id="315347"/>
    <lineage>
        <taxon>Eukaryota</taxon>
        <taxon>Viridiplantae</taxon>
        <taxon>Streptophyta</taxon>
        <taxon>Embryophyta</taxon>
        <taxon>Tracheophyta</taxon>
        <taxon>Spermatophyta</taxon>
        <taxon>Magnoliopsida</taxon>
        <taxon>eudicotyledons</taxon>
        <taxon>Gunneridae</taxon>
        <taxon>Pentapetalae</taxon>
        <taxon>asterids</taxon>
        <taxon>lamiids</taxon>
        <taxon>Solanales</taxon>
        <taxon>Solanaceae</taxon>
        <taxon>Solanoideae</taxon>
        <taxon>Solaneae</taxon>
        <taxon>Solanum</taxon>
    </lineage>
</organism>
<evidence type="ECO:0000256" key="5">
    <source>
        <dbReference type="ARBA" id="ARBA00022807"/>
    </source>
</evidence>
<dbReference type="Pfam" id="PF01650">
    <property type="entry name" value="Peptidase_C13"/>
    <property type="match status" value="2"/>
</dbReference>
<dbReference type="FunFam" id="1.10.132.130:FF:000001">
    <property type="entry name" value="Vacuolar-processing enzyme beta-isozyme"/>
    <property type="match status" value="2"/>
</dbReference>
<dbReference type="Gene3D" id="3.40.50.1460">
    <property type="match status" value="2"/>
</dbReference>
<dbReference type="GO" id="GO:0006624">
    <property type="term" value="P:vacuolar protein processing"/>
    <property type="evidence" value="ECO:0007669"/>
    <property type="project" value="TreeGrafter"/>
</dbReference>
<evidence type="ECO:0000256" key="8">
    <source>
        <dbReference type="PIRSR" id="PIRSR019663-1"/>
    </source>
</evidence>
<dbReference type="Gene3D" id="1.10.132.130">
    <property type="match status" value="2"/>
</dbReference>
<evidence type="ECO:0000256" key="9">
    <source>
        <dbReference type="SAM" id="SignalP"/>
    </source>
</evidence>